<evidence type="ECO:0000256" key="5">
    <source>
        <dbReference type="ARBA" id="ARBA00022989"/>
    </source>
</evidence>
<evidence type="ECO:0000256" key="2">
    <source>
        <dbReference type="ARBA" id="ARBA00022448"/>
    </source>
</evidence>
<evidence type="ECO:0000313" key="9">
    <source>
        <dbReference type="Proteomes" id="UP001235094"/>
    </source>
</evidence>
<evidence type="ECO:0000256" key="1">
    <source>
        <dbReference type="ARBA" id="ARBA00004651"/>
    </source>
</evidence>
<keyword evidence="6 7" id="KW-0472">Membrane</keyword>
<dbReference type="Gene3D" id="1.10.1760.20">
    <property type="match status" value="1"/>
</dbReference>
<sequence length="220" mass="21544">MAHIPDGILSLPVLIGGGLITAGGVALALRRLDDRMIPRAAILGAAVFAGSLIAVPVGPSSVHVLLSGMMGIMLGTATFAVVLVILLLQALLFGFGGLTTLGVNTVNIALPGVVFALLLGPAIRATPSGVLRAALAGAVGALSVLGTGALVASSLALSSSEFTPVASVLLATYLPLAVGEAFVTAAIVGFLARVQPEALRPVIASSASPSAPPSTPSSAS</sequence>
<feature type="transmembrane region" description="Helical" evidence="7">
    <location>
        <begin position="71"/>
        <end position="95"/>
    </location>
</feature>
<evidence type="ECO:0000256" key="3">
    <source>
        <dbReference type="ARBA" id="ARBA00022475"/>
    </source>
</evidence>
<evidence type="ECO:0000256" key="4">
    <source>
        <dbReference type="ARBA" id="ARBA00022692"/>
    </source>
</evidence>
<accession>A0ABU0LML1</accession>
<feature type="transmembrane region" description="Helical" evidence="7">
    <location>
        <begin position="101"/>
        <end position="123"/>
    </location>
</feature>
<keyword evidence="3" id="KW-1003">Cell membrane</keyword>
<proteinExistence type="predicted"/>
<dbReference type="Proteomes" id="UP001235094">
    <property type="component" value="Unassembled WGS sequence"/>
</dbReference>
<evidence type="ECO:0000256" key="6">
    <source>
        <dbReference type="ARBA" id="ARBA00023136"/>
    </source>
</evidence>
<evidence type="ECO:0000256" key="7">
    <source>
        <dbReference type="SAM" id="Phobius"/>
    </source>
</evidence>
<keyword evidence="4 7" id="KW-0812">Transmembrane</keyword>
<organism evidence="8 9">
    <name type="scientific">Ancylobacter amanitiformis</name>
    <dbReference type="NCBI Taxonomy" id="217069"/>
    <lineage>
        <taxon>Bacteria</taxon>
        <taxon>Pseudomonadati</taxon>
        <taxon>Pseudomonadota</taxon>
        <taxon>Alphaproteobacteria</taxon>
        <taxon>Hyphomicrobiales</taxon>
        <taxon>Xanthobacteraceae</taxon>
        <taxon>Ancylobacter</taxon>
    </lineage>
</organism>
<reference evidence="8 9" key="1">
    <citation type="submission" date="2023-07" db="EMBL/GenBank/DDBJ databases">
        <title>Genomic Encyclopedia of Type Strains, Phase IV (KMG-IV): sequencing the most valuable type-strain genomes for metagenomic binning, comparative biology and taxonomic classification.</title>
        <authorList>
            <person name="Goeker M."/>
        </authorList>
    </citation>
    <scope>NUCLEOTIDE SEQUENCE [LARGE SCALE GENOMIC DNA]</scope>
    <source>
        <strain evidence="8 9">DSM 15561</strain>
    </source>
</reference>
<keyword evidence="2" id="KW-0813">Transport</keyword>
<protein>
    <submittedName>
        <fullName evidence="8">Cobalt/nickel transport system permease protein</fullName>
    </submittedName>
</protein>
<comment type="subcellular location">
    <subcellularLocation>
        <location evidence="1">Cell membrane</location>
        <topology evidence="1">Multi-pass membrane protein</topology>
    </subcellularLocation>
</comment>
<dbReference type="PANTHER" id="PTHR34229">
    <property type="entry name" value="METAL TRANSPORT PROTEIN HI_1621-RELATED"/>
    <property type="match status" value="1"/>
</dbReference>
<feature type="transmembrane region" description="Helical" evidence="7">
    <location>
        <begin position="135"/>
        <end position="157"/>
    </location>
</feature>
<feature type="transmembrane region" description="Helical" evidence="7">
    <location>
        <begin position="41"/>
        <end position="59"/>
    </location>
</feature>
<dbReference type="RefSeq" id="WP_306888626.1">
    <property type="nucleotide sequence ID" value="NZ_JAUSVR010000002.1"/>
</dbReference>
<dbReference type="PANTHER" id="PTHR34229:SF1">
    <property type="entry name" value="METAL TRANSPORT PROTEIN HI_1621-RELATED"/>
    <property type="match status" value="1"/>
</dbReference>
<feature type="transmembrane region" description="Helical" evidence="7">
    <location>
        <begin position="7"/>
        <end position="29"/>
    </location>
</feature>
<name>A0ABU0LML1_9HYPH</name>
<comment type="caution">
    <text evidence="8">The sequence shown here is derived from an EMBL/GenBank/DDBJ whole genome shotgun (WGS) entry which is preliminary data.</text>
</comment>
<dbReference type="EMBL" id="JAUSVR010000002">
    <property type="protein sequence ID" value="MDQ0509909.1"/>
    <property type="molecule type" value="Genomic_DNA"/>
</dbReference>
<dbReference type="NCBIfam" id="NF004903">
    <property type="entry name" value="PRK06265.1-3"/>
    <property type="match status" value="1"/>
</dbReference>
<dbReference type="InterPro" id="IPR002751">
    <property type="entry name" value="CbiM/NikMN"/>
</dbReference>
<dbReference type="NCBIfam" id="NF004905">
    <property type="entry name" value="PRK06265.1-5"/>
    <property type="match status" value="1"/>
</dbReference>
<keyword evidence="5 7" id="KW-1133">Transmembrane helix</keyword>
<dbReference type="Pfam" id="PF01891">
    <property type="entry name" value="CbiM"/>
    <property type="match status" value="1"/>
</dbReference>
<gene>
    <name evidence="8" type="ORF">QOZ99_000790</name>
</gene>
<feature type="transmembrane region" description="Helical" evidence="7">
    <location>
        <begin position="169"/>
        <end position="192"/>
    </location>
</feature>
<evidence type="ECO:0000313" key="8">
    <source>
        <dbReference type="EMBL" id="MDQ0509909.1"/>
    </source>
</evidence>
<keyword evidence="9" id="KW-1185">Reference proteome</keyword>